<evidence type="ECO:0000313" key="14">
    <source>
        <dbReference type="Proteomes" id="UP000242205"/>
    </source>
</evidence>
<keyword evidence="5" id="KW-0812">Transmembrane</keyword>
<keyword evidence="14" id="KW-1185">Reference proteome</keyword>
<protein>
    <submittedName>
        <fullName evidence="13">Porin</fullName>
    </submittedName>
</protein>
<dbReference type="InterPro" id="IPR050298">
    <property type="entry name" value="Gram-neg_bact_OMP"/>
</dbReference>
<dbReference type="InterPro" id="IPR023614">
    <property type="entry name" value="Porin_dom_sf"/>
</dbReference>
<dbReference type="InterPro" id="IPR002299">
    <property type="entry name" value="Porin_Neis"/>
</dbReference>
<dbReference type="CDD" id="cd00342">
    <property type="entry name" value="gram_neg_porins"/>
    <property type="match status" value="1"/>
</dbReference>
<feature type="domain" description="Porin" evidence="12">
    <location>
        <begin position="10"/>
        <end position="339"/>
    </location>
</feature>
<evidence type="ECO:0000256" key="8">
    <source>
        <dbReference type="ARBA" id="ARBA00023114"/>
    </source>
</evidence>
<dbReference type="SUPFAM" id="SSF56935">
    <property type="entry name" value="Porins"/>
    <property type="match status" value="1"/>
</dbReference>
<evidence type="ECO:0000256" key="6">
    <source>
        <dbReference type="ARBA" id="ARBA00022729"/>
    </source>
</evidence>
<organism evidence="13 14">
    <name type="scientific">Pseudazoarcus pumilus</name>
    <dbReference type="NCBI Taxonomy" id="2067960"/>
    <lineage>
        <taxon>Bacteria</taxon>
        <taxon>Pseudomonadati</taxon>
        <taxon>Pseudomonadota</taxon>
        <taxon>Betaproteobacteria</taxon>
        <taxon>Rhodocyclales</taxon>
        <taxon>Zoogloeaceae</taxon>
        <taxon>Pseudazoarcus</taxon>
    </lineage>
</organism>
<evidence type="ECO:0000256" key="2">
    <source>
        <dbReference type="ARBA" id="ARBA00011233"/>
    </source>
</evidence>
<keyword evidence="9" id="KW-0472">Membrane</keyword>
<dbReference type="EMBL" id="CP025682">
    <property type="protein sequence ID" value="AUN96128.1"/>
    <property type="molecule type" value="Genomic_DNA"/>
</dbReference>
<keyword evidence="7" id="KW-0406">Ion transport</keyword>
<dbReference type="OrthoDB" id="5293374at2"/>
<keyword evidence="6 11" id="KW-0732">Signal</keyword>
<name>A0A2I6SA37_9RHOO</name>
<comment type="subcellular location">
    <subcellularLocation>
        <location evidence="1">Cell outer membrane</location>
        <topology evidence="1">Multi-pass membrane protein</topology>
    </subcellularLocation>
</comment>
<reference evidence="13 14" key="1">
    <citation type="submission" date="2018-01" db="EMBL/GenBank/DDBJ databases">
        <authorList>
            <person name="Fu G.-Y."/>
        </authorList>
    </citation>
    <scope>NUCLEOTIDE SEQUENCE [LARGE SCALE GENOMIC DNA]</scope>
    <source>
        <strain evidence="13 14">SY39</strain>
    </source>
</reference>
<dbReference type="InterPro" id="IPR033900">
    <property type="entry name" value="Gram_neg_porin_domain"/>
</dbReference>
<evidence type="ECO:0000256" key="3">
    <source>
        <dbReference type="ARBA" id="ARBA00022448"/>
    </source>
</evidence>
<dbReference type="PANTHER" id="PTHR34501:SF9">
    <property type="entry name" value="MAJOR OUTER MEMBRANE PROTEIN P.IA"/>
    <property type="match status" value="1"/>
</dbReference>
<evidence type="ECO:0000259" key="12">
    <source>
        <dbReference type="Pfam" id="PF13609"/>
    </source>
</evidence>
<evidence type="ECO:0000313" key="13">
    <source>
        <dbReference type="EMBL" id="AUN96128.1"/>
    </source>
</evidence>
<comment type="subunit">
    <text evidence="2">Homotrimer.</text>
</comment>
<evidence type="ECO:0000256" key="11">
    <source>
        <dbReference type="SAM" id="SignalP"/>
    </source>
</evidence>
<evidence type="ECO:0000256" key="5">
    <source>
        <dbReference type="ARBA" id="ARBA00022692"/>
    </source>
</evidence>
<dbReference type="PANTHER" id="PTHR34501">
    <property type="entry name" value="PROTEIN YDDL-RELATED"/>
    <property type="match status" value="1"/>
</dbReference>
<dbReference type="Gene3D" id="2.40.160.10">
    <property type="entry name" value="Porin"/>
    <property type="match status" value="1"/>
</dbReference>
<dbReference type="GO" id="GO:0009279">
    <property type="term" value="C:cell outer membrane"/>
    <property type="evidence" value="ECO:0007669"/>
    <property type="project" value="UniProtKB-SubCell"/>
</dbReference>
<dbReference type="AlphaFoldDB" id="A0A2I6SA37"/>
<evidence type="ECO:0000256" key="9">
    <source>
        <dbReference type="ARBA" id="ARBA00023136"/>
    </source>
</evidence>
<dbReference type="GO" id="GO:0006811">
    <property type="term" value="P:monoatomic ion transport"/>
    <property type="evidence" value="ECO:0007669"/>
    <property type="project" value="UniProtKB-KW"/>
</dbReference>
<dbReference type="GO" id="GO:0046930">
    <property type="term" value="C:pore complex"/>
    <property type="evidence" value="ECO:0007669"/>
    <property type="project" value="UniProtKB-KW"/>
</dbReference>
<dbReference type="PRINTS" id="PR00184">
    <property type="entry name" value="NEISSPPORIN"/>
</dbReference>
<evidence type="ECO:0000256" key="10">
    <source>
        <dbReference type="ARBA" id="ARBA00023237"/>
    </source>
</evidence>
<dbReference type="Pfam" id="PF13609">
    <property type="entry name" value="Porin_4"/>
    <property type="match status" value="1"/>
</dbReference>
<feature type="chain" id="PRO_5014379625" evidence="11">
    <location>
        <begin position="21"/>
        <end position="370"/>
    </location>
</feature>
<dbReference type="GO" id="GO:0015288">
    <property type="term" value="F:porin activity"/>
    <property type="evidence" value="ECO:0007669"/>
    <property type="project" value="UniProtKB-KW"/>
</dbReference>
<accession>A0A2I6SA37</accession>
<dbReference type="Proteomes" id="UP000242205">
    <property type="component" value="Chromosome"/>
</dbReference>
<proteinExistence type="predicted"/>
<keyword evidence="3" id="KW-0813">Transport</keyword>
<gene>
    <name evidence="13" type="ORF">C0099_14970</name>
</gene>
<feature type="signal peptide" evidence="11">
    <location>
        <begin position="1"/>
        <end position="20"/>
    </location>
</feature>
<dbReference type="KEGG" id="atw:C0099_14970"/>
<sequence length="370" mass="39657">MFRKRIVLLLAALGATSVSAQSNITLYGIVDANVSFSKIGDNRFRGVQSGGLSASRIGFRGTEDLGNGLKVLFTLEYGISTDTGDGITGARQSWVGLEGDYGFVGIGRQYSPGYNVSGLIDPFASSAALSPVLLAQGVNYQGSVFPVSTAATIQGGGGGRFDNSLLYRSRDFGGLRFEAMYAFGENADQGDMLGNRDAGNFIGLGGTYRNGPLTLGIAYHRSESTRFSFMGFDGRQLDKREWYLGGRYDLGPAELAVSWQEIRSGASFSGVGTDNWRDRIWQVSGLVPINQAGSILAGYAQLDAEYGDEDVKVWTLAYTHAMSRRTTAYAGYRHVDNRDAAGTGALPGLRVDDNFGRSSQGLVLGVRHAF</sequence>
<dbReference type="RefSeq" id="WP_102248172.1">
    <property type="nucleotide sequence ID" value="NZ_CP025682.1"/>
</dbReference>
<evidence type="ECO:0000256" key="7">
    <source>
        <dbReference type="ARBA" id="ARBA00023065"/>
    </source>
</evidence>
<keyword evidence="4" id="KW-1134">Transmembrane beta strand</keyword>
<evidence type="ECO:0000256" key="4">
    <source>
        <dbReference type="ARBA" id="ARBA00022452"/>
    </source>
</evidence>
<keyword evidence="10" id="KW-0998">Cell outer membrane</keyword>
<evidence type="ECO:0000256" key="1">
    <source>
        <dbReference type="ARBA" id="ARBA00004571"/>
    </source>
</evidence>
<keyword evidence="8" id="KW-0626">Porin</keyword>